<keyword evidence="1" id="KW-0479">Metal-binding</keyword>
<dbReference type="SUPFAM" id="SSF53639">
    <property type="entry name" value="AraD/HMP-PK domain-like"/>
    <property type="match status" value="2"/>
</dbReference>
<dbReference type="EMBL" id="DXFX01000099">
    <property type="protein sequence ID" value="HIX08346.1"/>
    <property type="molecule type" value="Genomic_DNA"/>
</dbReference>
<comment type="caution">
    <text evidence="4">The sequence shown here is derived from an EMBL/GenBank/DDBJ whole genome shotgun (WGS) entry which is preliminary data.</text>
</comment>
<evidence type="ECO:0000256" key="2">
    <source>
        <dbReference type="ARBA" id="ARBA00023239"/>
    </source>
</evidence>
<accession>A0A9D1V903</accession>
<evidence type="ECO:0000259" key="3">
    <source>
        <dbReference type="SMART" id="SM01007"/>
    </source>
</evidence>
<reference evidence="4" key="2">
    <citation type="submission" date="2021-04" db="EMBL/GenBank/DDBJ databases">
        <authorList>
            <person name="Gilroy R."/>
        </authorList>
    </citation>
    <scope>NUCLEOTIDE SEQUENCE</scope>
    <source>
        <strain evidence="4">811</strain>
    </source>
</reference>
<evidence type="ECO:0000313" key="4">
    <source>
        <dbReference type="EMBL" id="HIX08346.1"/>
    </source>
</evidence>
<organism evidence="4 5">
    <name type="scientific">Candidatus Borkfalkia faecipullorum</name>
    <dbReference type="NCBI Taxonomy" id="2838510"/>
    <lineage>
        <taxon>Bacteria</taxon>
        <taxon>Bacillati</taxon>
        <taxon>Bacillota</taxon>
        <taxon>Clostridia</taxon>
        <taxon>Christensenellales</taxon>
        <taxon>Christensenellaceae</taxon>
        <taxon>Candidatus Borkfalkia</taxon>
    </lineage>
</organism>
<dbReference type="InterPro" id="IPR036409">
    <property type="entry name" value="Aldolase_II/adducin_N_sf"/>
</dbReference>
<evidence type="ECO:0000313" key="5">
    <source>
        <dbReference type="Proteomes" id="UP000824204"/>
    </source>
</evidence>
<protein>
    <submittedName>
        <fullName evidence="4">Class II aldolase/adducin family protein</fullName>
    </submittedName>
</protein>
<dbReference type="InterPro" id="IPR001303">
    <property type="entry name" value="Aldolase_II/adducin_N"/>
</dbReference>
<dbReference type="AlphaFoldDB" id="A0A9D1V903"/>
<dbReference type="PANTHER" id="PTHR22789">
    <property type="entry name" value="FUCULOSE PHOSPHATE ALDOLASE"/>
    <property type="match status" value="1"/>
</dbReference>
<dbReference type="InterPro" id="IPR050197">
    <property type="entry name" value="Aldolase_class_II_sugar_metab"/>
</dbReference>
<feature type="domain" description="Class II aldolase/adducin N-terminal" evidence="3">
    <location>
        <begin position="221"/>
        <end position="391"/>
    </location>
</feature>
<name>A0A9D1V903_9FIRM</name>
<dbReference type="GO" id="GO:0016832">
    <property type="term" value="F:aldehyde-lyase activity"/>
    <property type="evidence" value="ECO:0007669"/>
    <property type="project" value="TreeGrafter"/>
</dbReference>
<proteinExistence type="predicted"/>
<dbReference type="GO" id="GO:0046872">
    <property type="term" value="F:metal ion binding"/>
    <property type="evidence" value="ECO:0007669"/>
    <property type="project" value="UniProtKB-KW"/>
</dbReference>
<reference evidence="4" key="1">
    <citation type="journal article" date="2021" name="PeerJ">
        <title>Extensive microbial diversity within the chicken gut microbiome revealed by metagenomics and culture.</title>
        <authorList>
            <person name="Gilroy R."/>
            <person name="Ravi A."/>
            <person name="Getino M."/>
            <person name="Pursley I."/>
            <person name="Horton D.L."/>
            <person name="Alikhan N.F."/>
            <person name="Baker D."/>
            <person name="Gharbi K."/>
            <person name="Hall N."/>
            <person name="Watson M."/>
            <person name="Adriaenssens E.M."/>
            <person name="Foster-Nyarko E."/>
            <person name="Jarju S."/>
            <person name="Secka A."/>
            <person name="Antonio M."/>
            <person name="Oren A."/>
            <person name="Chaudhuri R.R."/>
            <person name="La Ragione R."/>
            <person name="Hildebrand F."/>
            <person name="Pallen M.J."/>
        </authorList>
    </citation>
    <scope>NUCLEOTIDE SEQUENCE</scope>
    <source>
        <strain evidence="4">811</strain>
    </source>
</reference>
<sequence>MNIRNLTIKEQVLEAMRRVYSNALTTTSGGNISAIDENGHIFITPSSIDKGTLTIDDIVEVLPDGTRIGRHVPSMELPFHSNIYKACPDIKAVVHAHAPAAVAYACMNIAPDSRCARVYADALGKIVTTKYALPGSQQLGNIVMQGFRDGYRTVMMDNHGATVGAPTMAEALMKYETLDYLCRTLFHATGLGGATMIEHPIPLPKEEYSVRPLPADEGKKKEIVAFIRRAYRGQLVGGGWGTLALRDGEGFLFNPAATAPEDLSEEDVVKCEKGCLSHEDSCAYLPLIWEIFAKNPEANAVFLSMPAATMGFAVANKLMDARLIPESYIMLKDVVRLPYAALGNCSQIAGTLSKKSPAVVIDNECAITIGKNATKAFDRMEVLDYSARSVLLANSVAKIRPISQKEVDEIDAVFNGW</sequence>
<dbReference type="Pfam" id="PF00596">
    <property type="entry name" value="Aldolase_II"/>
    <property type="match status" value="2"/>
</dbReference>
<feature type="domain" description="Class II aldolase/adducin N-terminal" evidence="3">
    <location>
        <begin position="10"/>
        <end position="186"/>
    </location>
</feature>
<evidence type="ECO:0000256" key="1">
    <source>
        <dbReference type="ARBA" id="ARBA00022723"/>
    </source>
</evidence>
<dbReference type="GO" id="GO:0005829">
    <property type="term" value="C:cytosol"/>
    <property type="evidence" value="ECO:0007669"/>
    <property type="project" value="TreeGrafter"/>
</dbReference>
<dbReference type="SMART" id="SM01007">
    <property type="entry name" value="Aldolase_II"/>
    <property type="match status" value="2"/>
</dbReference>
<dbReference type="Gene3D" id="3.40.225.10">
    <property type="entry name" value="Class II aldolase/adducin N-terminal domain"/>
    <property type="match status" value="2"/>
</dbReference>
<dbReference type="PANTHER" id="PTHR22789:SF0">
    <property type="entry name" value="3-OXO-TETRONATE 4-PHOSPHATE DECARBOXYLASE-RELATED"/>
    <property type="match status" value="1"/>
</dbReference>
<dbReference type="GO" id="GO:0019323">
    <property type="term" value="P:pentose catabolic process"/>
    <property type="evidence" value="ECO:0007669"/>
    <property type="project" value="TreeGrafter"/>
</dbReference>
<keyword evidence="2" id="KW-0456">Lyase</keyword>
<gene>
    <name evidence="4" type="ORF">H9741_07745</name>
</gene>
<dbReference type="Proteomes" id="UP000824204">
    <property type="component" value="Unassembled WGS sequence"/>
</dbReference>